<gene>
    <name evidence="1" type="ORF">R3P38DRAFT_2816185</name>
</gene>
<accession>A0AAV9YZJ1</accession>
<name>A0AAV9YZJ1_9AGAR</name>
<evidence type="ECO:0000313" key="1">
    <source>
        <dbReference type="EMBL" id="KAK6966494.1"/>
    </source>
</evidence>
<organism evidence="1 2">
    <name type="scientific">Favolaschia claudopus</name>
    <dbReference type="NCBI Taxonomy" id="2862362"/>
    <lineage>
        <taxon>Eukaryota</taxon>
        <taxon>Fungi</taxon>
        <taxon>Dikarya</taxon>
        <taxon>Basidiomycota</taxon>
        <taxon>Agaricomycotina</taxon>
        <taxon>Agaricomycetes</taxon>
        <taxon>Agaricomycetidae</taxon>
        <taxon>Agaricales</taxon>
        <taxon>Marasmiineae</taxon>
        <taxon>Mycenaceae</taxon>
        <taxon>Favolaschia</taxon>
    </lineage>
</organism>
<comment type="caution">
    <text evidence="1">The sequence shown here is derived from an EMBL/GenBank/DDBJ whole genome shotgun (WGS) entry which is preliminary data.</text>
</comment>
<dbReference type="AlphaFoldDB" id="A0AAV9YZJ1"/>
<protein>
    <submittedName>
        <fullName evidence="1">Uncharacterized protein</fullName>
    </submittedName>
</protein>
<dbReference type="EMBL" id="JAWWNJ010000269">
    <property type="protein sequence ID" value="KAK6966494.1"/>
    <property type="molecule type" value="Genomic_DNA"/>
</dbReference>
<keyword evidence="2" id="KW-1185">Reference proteome</keyword>
<dbReference type="Proteomes" id="UP001362999">
    <property type="component" value="Unassembled WGS sequence"/>
</dbReference>
<proteinExistence type="predicted"/>
<reference evidence="1 2" key="1">
    <citation type="journal article" date="2024" name="J Genomics">
        <title>Draft genome sequencing and assembly of Favolaschia claudopus CIRM-BRFM 2984 isolated from oak limbs.</title>
        <authorList>
            <person name="Navarro D."/>
            <person name="Drula E."/>
            <person name="Chaduli D."/>
            <person name="Cazenave R."/>
            <person name="Ahrendt S."/>
            <person name="Wang J."/>
            <person name="Lipzen A."/>
            <person name="Daum C."/>
            <person name="Barry K."/>
            <person name="Grigoriev I.V."/>
            <person name="Favel A."/>
            <person name="Rosso M.N."/>
            <person name="Martin F."/>
        </authorList>
    </citation>
    <scope>NUCLEOTIDE SEQUENCE [LARGE SCALE GENOMIC DNA]</scope>
    <source>
        <strain evidence="1 2">CIRM-BRFM 2984</strain>
    </source>
</reference>
<sequence length="593" mass="66191">MSVTGGLWWPREAPPCPSQLTVQRKCRNKPMELDAAVSRRFAVRMRCAREARHAGNSEHWLLPPPSTSAGDGPRCYSDSSLLHYTLIPSNVLSLAFFSLRDAANTANEQLDAFSKNRRLDGLYPGTMTQNLRTRLNVNFCEQLDTSCGLPTCSAAAASNSTIHPYSQLSAFLKAFPLSPRVTTGDVTSLVTRILLDVRVFSVELVADLRIFSTSSIFHVSAAHTTNSTAMSASQTGLSIPQTTQAEFGASGPPLVYKDSLSALIGFLSAFTSALTPMSTTSTCRSVNYSVYSIHAICDGHRDCLNAEPILELYFDLTRFVFILHSYEMHISSVCASLVDAHFAYLACIIYLRCIYSDSQIDLFNGLIPSIASFAAAFLNERVGHYAAVRVCSRIGVNIVCYPLGLLDRVSRPIEVKRRNYARLNREFIQEPRAARALCVQESIHSFKFSLQIILWSSQLVLLLFGVQVEFKTGLQFLPEIAVERYSFSAQNQQSIDFNSIRLASIIHWFDCFNWILSLWLRWAPIEVQKPSETVQTPGLCPFNSGLLFWLKSPRACVQYSFEISEHRLLFGVQVELEQGRQVLIFHSSPTLVD</sequence>
<evidence type="ECO:0000313" key="2">
    <source>
        <dbReference type="Proteomes" id="UP001362999"/>
    </source>
</evidence>